<dbReference type="Pfam" id="PF13620">
    <property type="entry name" value="CarboxypepD_reg"/>
    <property type="match status" value="1"/>
</dbReference>
<comment type="caution">
    <text evidence="1">The sequence shown here is derived from an EMBL/GenBank/DDBJ whole genome shotgun (WGS) entry which is preliminary data.</text>
</comment>
<organism evidence="1 2">
    <name type="scientific">Neolewinella aquimaris</name>
    <dbReference type="NCBI Taxonomy" id="1835722"/>
    <lineage>
        <taxon>Bacteria</taxon>
        <taxon>Pseudomonadati</taxon>
        <taxon>Bacteroidota</taxon>
        <taxon>Saprospiria</taxon>
        <taxon>Saprospirales</taxon>
        <taxon>Lewinellaceae</taxon>
        <taxon>Neolewinella</taxon>
    </lineage>
</organism>
<gene>
    <name evidence="1" type="ORF">GGR28_002410</name>
</gene>
<name>A0A840E756_9BACT</name>
<dbReference type="EMBL" id="JACIFF010000006">
    <property type="protein sequence ID" value="MBB4079783.1"/>
    <property type="molecule type" value="Genomic_DNA"/>
</dbReference>
<reference evidence="1 2" key="1">
    <citation type="submission" date="2020-08" db="EMBL/GenBank/DDBJ databases">
        <title>Genomic Encyclopedia of Type Strains, Phase IV (KMG-IV): sequencing the most valuable type-strain genomes for metagenomic binning, comparative biology and taxonomic classification.</title>
        <authorList>
            <person name="Goeker M."/>
        </authorList>
    </citation>
    <scope>NUCLEOTIDE SEQUENCE [LARGE SCALE GENOMIC DNA]</scope>
    <source>
        <strain evidence="1 2">DSM 105137</strain>
    </source>
</reference>
<dbReference type="Proteomes" id="UP000576209">
    <property type="component" value="Unassembled WGS sequence"/>
</dbReference>
<dbReference type="SUPFAM" id="SSF49452">
    <property type="entry name" value="Starch-binding domain-like"/>
    <property type="match status" value="1"/>
</dbReference>
<dbReference type="GO" id="GO:0030246">
    <property type="term" value="F:carbohydrate binding"/>
    <property type="evidence" value="ECO:0007669"/>
    <property type="project" value="InterPro"/>
</dbReference>
<evidence type="ECO:0000313" key="1">
    <source>
        <dbReference type="EMBL" id="MBB4079783.1"/>
    </source>
</evidence>
<evidence type="ECO:0000313" key="2">
    <source>
        <dbReference type="Proteomes" id="UP000576209"/>
    </source>
</evidence>
<keyword evidence="2" id="KW-1185">Reference proteome</keyword>
<protein>
    <recommendedName>
        <fullName evidence="3">Carboxypeptidase regulatory-like domain-containing protein</fullName>
    </recommendedName>
</protein>
<evidence type="ECO:0008006" key="3">
    <source>
        <dbReference type="Google" id="ProtNLM"/>
    </source>
</evidence>
<dbReference type="Gene3D" id="2.60.40.1120">
    <property type="entry name" value="Carboxypeptidase-like, regulatory domain"/>
    <property type="match status" value="1"/>
</dbReference>
<accession>A0A840E756</accession>
<dbReference type="AlphaFoldDB" id="A0A840E756"/>
<dbReference type="RefSeq" id="WP_183496029.1">
    <property type="nucleotide sequence ID" value="NZ_JACIFF010000006.1"/>
</dbReference>
<dbReference type="InterPro" id="IPR013784">
    <property type="entry name" value="Carb-bd-like_fold"/>
</dbReference>
<sequence length="117" mass="12388">MKPFLILWLAVGGWWGCTQSATPRPPVVNEPTMEYSFEGRVVNGGGEPLPEVAVTIRDAPASVPDLATLTGTDGRFTLNNLPAGDYVLRLVPPTGNTVTAAVKVDGRGGVTDLRVEK</sequence>
<proteinExistence type="predicted"/>